<dbReference type="InterPro" id="IPR027837">
    <property type="entry name" value="Kinocilin"/>
</dbReference>
<dbReference type="GO" id="GO:0032437">
    <property type="term" value="C:cuticular plate"/>
    <property type="evidence" value="ECO:0007669"/>
    <property type="project" value="TreeGrafter"/>
</dbReference>
<reference evidence="2" key="2">
    <citation type="submission" date="2025-08" db="UniProtKB">
        <authorList>
            <consortium name="Ensembl"/>
        </authorList>
    </citation>
    <scope>IDENTIFICATION</scope>
</reference>
<organism evidence="2">
    <name type="scientific">Capra hircus</name>
    <name type="common">Goat</name>
    <dbReference type="NCBI Taxonomy" id="9925"/>
    <lineage>
        <taxon>Eukaryota</taxon>
        <taxon>Metazoa</taxon>
        <taxon>Chordata</taxon>
        <taxon>Craniata</taxon>
        <taxon>Vertebrata</taxon>
        <taxon>Euteleostomi</taxon>
        <taxon>Mammalia</taxon>
        <taxon>Eutheria</taxon>
        <taxon>Laurasiatheria</taxon>
        <taxon>Artiodactyla</taxon>
        <taxon>Ruminantia</taxon>
        <taxon>Pecora</taxon>
        <taxon>Bovidae</taxon>
        <taxon>Caprinae</taxon>
        <taxon>Capra</taxon>
    </lineage>
</organism>
<proteinExistence type="predicted"/>
<feature type="compositionally biased region" description="Low complexity" evidence="1">
    <location>
        <begin position="69"/>
        <end position="84"/>
    </location>
</feature>
<gene>
    <name evidence="2" type="primary">KNCN</name>
</gene>
<feature type="region of interest" description="Disordered" evidence="1">
    <location>
        <begin position="141"/>
        <end position="185"/>
    </location>
</feature>
<dbReference type="PANTHER" id="PTHR38497:SF1">
    <property type="entry name" value="KINOCILIN"/>
    <property type="match status" value="1"/>
</dbReference>
<sequence length="185" mass="19396">MGPFPAAEEGRNQPAIAWAGWSQEPGPSQPVTPSPKCTAPHPLLGLGVGECPPPAHTLTGYIHTPIVPTLPTHAAPTHTHSPAPDSQPQLHTARPKQAPSSPWNPSMSLFLGLLILAYPFLKSRFNLDHILPTIGSLRIHPQPGADHGEGRASANGNKEGARSSLSTVSRTLEKLKPGGRGTGEG</sequence>
<dbReference type="Pfam" id="PF15033">
    <property type="entry name" value="Kinocilin"/>
    <property type="match status" value="1"/>
</dbReference>
<name>A0A8C2S1X2_CAPHI</name>
<dbReference type="GO" id="GO:0036064">
    <property type="term" value="C:ciliary basal body"/>
    <property type="evidence" value="ECO:0007669"/>
    <property type="project" value="TreeGrafter"/>
</dbReference>
<dbReference type="GO" id="GO:0043025">
    <property type="term" value="C:neuronal cell body"/>
    <property type="evidence" value="ECO:0007669"/>
    <property type="project" value="TreeGrafter"/>
</dbReference>
<protein>
    <submittedName>
        <fullName evidence="2">Kinocilin</fullName>
    </submittedName>
</protein>
<dbReference type="Ensembl" id="ENSCHIT00010051543.1">
    <property type="protein sequence ID" value="ENSCHIP00010036680.1"/>
    <property type="gene ID" value="ENSCHIG00010027311.1"/>
</dbReference>
<reference evidence="2" key="1">
    <citation type="submission" date="2019-03" db="EMBL/GenBank/DDBJ databases">
        <title>Genome sequencing and reference-guided assembly of Black Bengal Goat (Capra hircus).</title>
        <authorList>
            <person name="Siddiki A.Z."/>
            <person name="Baten A."/>
            <person name="Billah M."/>
            <person name="Alam M.A.U."/>
            <person name="Shawrob K.S.M."/>
            <person name="Saha S."/>
            <person name="Chowdhury M."/>
            <person name="Rahman A.H."/>
            <person name="Stear M."/>
            <person name="Miah G."/>
            <person name="Das G.B."/>
            <person name="Hossain M.M."/>
            <person name="Kumkum M."/>
            <person name="Islam M.S."/>
            <person name="Mollah A.M."/>
            <person name="Ahsan A."/>
            <person name="Tusar F."/>
            <person name="Khan M.K.I."/>
        </authorList>
    </citation>
    <scope>NUCLEOTIDE SEQUENCE [LARGE SCALE GENOMIC DNA]</scope>
</reference>
<dbReference type="AlphaFoldDB" id="A0A8C2S1X2"/>
<dbReference type="PANTHER" id="PTHR38497">
    <property type="entry name" value="KINOCILIN"/>
    <property type="match status" value="1"/>
</dbReference>
<accession>A0A8C2S1X2</accession>
<dbReference type="GO" id="GO:0060091">
    <property type="term" value="C:kinocilium"/>
    <property type="evidence" value="ECO:0007669"/>
    <property type="project" value="TreeGrafter"/>
</dbReference>
<evidence type="ECO:0000256" key="1">
    <source>
        <dbReference type="SAM" id="MobiDB-lite"/>
    </source>
</evidence>
<evidence type="ECO:0000313" key="2">
    <source>
        <dbReference type="Ensembl" id="ENSCHIP00010036680.1"/>
    </source>
</evidence>
<feature type="region of interest" description="Disordered" evidence="1">
    <location>
        <begin position="69"/>
        <end position="102"/>
    </location>
</feature>
<feature type="region of interest" description="Disordered" evidence="1">
    <location>
        <begin position="1"/>
        <end position="39"/>
    </location>
</feature>
<dbReference type="GO" id="GO:0016324">
    <property type="term" value="C:apical plasma membrane"/>
    <property type="evidence" value="ECO:0007669"/>
    <property type="project" value="TreeGrafter"/>
</dbReference>